<evidence type="ECO:0000313" key="1">
    <source>
        <dbReference type="EMBL" id="PHM75106.1"/>
    </source>
</evidence>
<proteinExistence type="predicted"/>
<organism evidence="1 2">
    <name type="scientific">Xenorhabdus kozodoii</name>
    <dbReference type="NCBI Taxonomy" id="351676"/>
    <lineage>
        <taxon>Bacteria</taxon>
        <taxon>Pseudomonadati</taxon>
        <taxon>Pseudomonadota</taxon>
        <taxon>Gammaproteobacteria</taxon>
        <taxon>Enterobacterales</taxon>
        <taxon>Morganellaceae</taxon>
        <taxon>Xenorhabdus</taxon>
    </lineage>
</organism>
<protein>
    <submittedName>
        <fullName evidence="1">Uncharacterized protein</fullName>
    </submittedName>
</protein>
<gene>
    <name evidence="1" type="ORF">Xkoz_00117</name>
</gene>
<accession>A0A2D0LHB6</accession>
<evidence type="ECO:0000313" key="2">
    <source>
        <dbReference type="Proteomes" id="UP000221101"/>
    </source>
</evidence>
<comment type="caution">
    <text evidence="1">The sequence shown here is derived from an EMBL/GenBank/DDBJ whole genome shotgun (WGS) entry which is preliminary data.</text>
</comment>
<sequence length="42" mass="5011">MDKWIAPNVVKKKYLKTQRFALHVEKNHLRKLEDGCIFLLSV</sequence>
<reference evidence="1 2" key="1">
    <citation type="journal article" date="2017" name="Nat. Microbiol.">
        <title>Natural product diversity associated with the nematode symbionts Photorhabdus and Xenorhabdus.</title>
        <authorList>
            <person name="Tobias N.J."/>
            <person name="Wolff H."/>
            <person name="Djahanschiri B."/>
            <person name="Grundmann F."/>
            <person name="Kronenwerth M."/>
            <person name="Shi Y.M."/>
            <person name="Simonyi S."/>
            <person name="Grun P."/>
            <person name="Shapiro-Ilan D."/>
            <person name="Pidot S.J."/>
            <person name="Stinear T.P."/>
            <person name="Ebersberger I."/>
            <person name="Bode H.B."/>
        </authorList>
    </citation>
    <scope>NUCLEOTIDE SEQUENCE [LARGE SCALE GENOMIC DNA]</scope>
    <source>
        <strain evidence="1 2">DSM 17907</strain>
    </source>
</reference>
<dbReference type="EMBL" id="NJCX01000001">
    <property type="protein sequence ID" value="PHM75106.1"/>
    <property type="molecule type" value="Genomic_DNA"/>
</dbReference>
<name>A0A2D0LHB6_9GAMM</name>
<keyword evidence="2" id="KW-1185">Reference proteome</keyword>
<dbReference type="Proteomes" id="UP000221101">
    <property type="component" value="Unassembled WGS sequence"/>
</dbReference>
<dbReference type="AlphaFoldDB" id="A0A2D0LHB6"/>